<gene>
    <name evidence="3" type="ORF">FHU10_0284</name>
</gene>
<feature type="domain" description="Isochorismatase-like" evidence="2">
    <location>
        <begin position="3"/>
        <end position="140"/>
    </location>
</feature>
<proteinExistence type="predicted"/>
<dbReference type="InterPro" id="IPR036380">
    <property type="entry name" value="Isochorismatase-like_sf"/>
</dbReference>
<dbReference type="PANTHER" id="PTHR43540:SF14">
    <property type="entry name" value="ISOCHORISMATASE"/>
    <property type="match status" value="1"/>
</dbReference>
<reference evidence="3" key="2">
    <citation type="submission" date="2019-08" db="EMBL/GenBank/DDBJ databases">
        <title>Investigation of anaerobic lignin degradation for improved lignocellulosic biofuels.</title>
        <authorList>
            <person name="Deangelis K.PhD."/>
        </authorList>
    </citation>
    <scope>NUCLEOTIDE SEQUENCE [LARGE SCALE GENOMIC DNA]</scope>
    <source>
        <strain evidence="3">128R</strain>
    </source>
</reference>
<protein>
    <submittedName>
        <fullName evidence="3">Nicotinamidase-related amidase</fullName>
    </submittedName>
</protein>
<comment type="caution">
    <text evidence="3">The sequence shown here is derived from an EMBL/GenBank/DDBJ whole genome shotgun (WGS) entry which is preliminary data.</text>
</comment>
<name>A0A559SZX4_SERFO</name>
<dbReference type="Pfam" id="PF00857">
    <property type="entry name" value="Isochorismatase"/>
    <property type="match status" value="1"/>
</dbReference>
<dbReference type="AlphaFoldDB" id="A0A559SZX4"/>
<keyword evidence="1" id="KW-0378">Hydrolase</keyword>
<evidence type="ECO:0000259" key="2">
    <source>
        <dbReference type="Pfam" id="PF00857"/>
    </source>
</evidence>
<dbReference type="EMBL" id="VISQ01000001">
    <property type="protein sequence ID" value="TVZ67885.1"/>
    <property type="molecule type" value="Genomic_DNA"/>
</dbReference>
<dbReference type="GO" id="GO:0016787">
    <property type="term" value="F:hydrolase activity"/>
    <property type="evidence" value="ECO:0007669"/>
    <property type="project" value="UniProtKB-KW"/>
</dbReference>
<dbReference type="InterPro" id="IPR000868">
    <property type="entry name" value="Isochorismatase-like_dom"/>
</dbReference>
<accession>A0A559SZX4</accession>
<dbReference type="Gene3D" id="3.40.50.850">
    <property type="entry name" value="Isochorismatase-like"/>
    <property type="match status" value="1"/>
</dbReference>
<dbReference type="InterPro" id="IPR050272">
    <property type="entry name" value="Isochorismatase-like_hydrls"/>
</dbReference>
<dbReference type="PANTHER" id="PTHR43540">
    <property type="entry name" value="PEROXYUREIDOACRYLATE/UREIDOACRYLATE AMIDOHYDROLASE-RELATED"/>
    <property type="match status" value="1"/>
</dbReference>
<dbReference type="SUPFAM" id="SSF52499">
    <property type="entry name" value="Isochorismatase-like hydrolases"/>
    <property type="match status" value="1"/>
</dbReference>
<dbReference type="OrthoDB" id="1157330at2"/>
<organism evidence="3">
    <name type="scientific">Serratia fonticola</name>
    <dbReference type="NCBI Taxonomy" id="47917"/>
    <lineage>
        <taxon>Bacteria</taxon>
        <taxon>Pseudomonadati</taxon>
        <taxon>Pseudomonadota</taxon>
        <taxon>Gammaproteobacteria</taxon>
        <taxon>Enterobacterales</taxon>
        <taxon>Yersiniaceae</taxon>
        <taxon>Serratia</taxon>
    </lineage>
</organism>
<reference evidence="3" key="1">
    <citation type="submission" date="2019-06" db="EMBL/GenBank/DDBJ databases">
        <authorList>
            <person name="Deangelis K."/>
            <person name="Huntemann M."/>
            <person name="Clum A."/>
            <person name="Pillay M."/>
            <person name="Palaniappan K."/>
            <person name="Varghese N."/>
            <person name="Mikhailova N."/>
            <person name="Stamatis D."/>
            <person name="Reddy T."/>
            <person name="Daum C."/>
            <person name="Shapiro N."/>
            <person name="Ivanova N."/>
            <person name="Kyrpides N."/>
            <person name="Woyke T."/>
        </authorList>
    </citation>
    <scope>NUCLEOTIDE SEQUENCE [LARGE SCALE GENOMIC DNA]</scope>
    <source>
        <strain evidence="3">128R</strain>
    </source>
</reference>
<dbReference type="CDD" id="cd01014">
    <property type="entry name" value="nicotinamidase_related"/>
    <property type="match status" value="1"/>
</dbReference>
<evidence type="ECO:0000256" key="1">
    <source>
        <dbReference type="ARBA" id="ARBA00022801"/>
    </source>
</evidence>
<evidence type="ECO:0000313" key="3">
    <source>
        <dbReference type="EMBL" id="TVZ67885.1"/>
    </source>
</evidence>
<sequence length="175" mass="19139">MKSALLVIDVQQGLFTPPPAEAEKVLVRINQLSERARQAGAPVFFIQHQTAHDELPHGSEAWQIHPLLQVQPGDYRVDKTTPDSFLRTNLGKLLITEGVTQLVICGYSSEFCVDTTTRRAAGLGYPVVLAADAHTSHDKPHASGVQIRVHHNATLSNIESFGVLISAVPSDEIRF</sequence>